<sequence length="460" mass="49877">MTSHTHQPRRRFRRTAASVIAVAVTVTLAGCAQAGTAEGAWGEAGELSYWMWDSNQMPVYQQCADDFELLHPDITIAIEQYGYDDYWNKLMTSFVANSAPDVFVDHSSKYGDYAERGLIENLDPLINAADIDTTRFVDGTLELWQGRDGNQYGMPKDWDTVAIFYNEDMTTDAGISAADLAAMTWNPTDGGSYEQVIASLTVDTNGVRGNEAGFDKTSVETFGLGLDDSGGGYGQLSWSMLAATTGWTSMDEPTWGSTLNYDDERFQDTIAWWRGLIEKGYMPPLAQTVGASLSTQLQAGSYAMVTDGAWNINTFDKLQGVNLNTAATPAGVDGERASMFNSLADSISVSSTKKAAAWEWVQYLASTDCQQVVAEAGVVFPSISSVGDDAEAAFAETGFDIDAFTTHIDDETTVLFPLSGAAVEINAVMTNAMDRVLSFGLDPSDLTEVNERVNGLLNDY</sequence>
<keyword evidence="4 5" id="KW-0732">Signal</keyword>
<evidence type="ECO:0000256" key="3">
    <source>
        <dbReference type="ARBA" id="ARBA00022448"/>
    </source>
</evidence>
<organism evidence="6 7">
    <name type="scientific">Cryobacterium melibiosiphilum</name>
    <dbReference type="NCBI Taxonomy" id="995039"/>
    <lineage>
        <taxon>Bacteria</taxon>
        <taxon>Bacillati</taxon>
        <taxon>Actinomycetota</taxon>
        <taxon>Actinomycetes</taxon>
        <taxon>Micrococcales</taxon>
        <taxon>Microbacteriaceae</taxon>
        <taxon>Cryobacterium</taxon>
    </lineage>
</organism>
<dbReference type="Gene3D" id="3.40.190.10">
    <property type="entry name" value="Periplasmic binding protein-like II"/>
    <property type="match status" value="1"/>
</dbReference>
<comment type="subcellular location">
    <subcellularLocation>
        <location evidence="1">Cell envelope</location>
    </subcellularLocation>
</comment>
<name>A0A3A5ME34_9MICO</name>
<dbReference type="EMBL" id="QZVS01000090">
    <property type="protein sequence ID" value="RJT87385.1"/>
    <property type="molecule type" value="Genomic_DNA"/>
</dbReference>
<dbReference type="GO" id="GO:0030313">
    <property type="term" value="C:cell envelope"/>
    <property type="evidence" value="ECO:0007669"/>
    <property type="project" value="UniProtKB-SubCell"/>
</dbReference>
<dbReference type="RefSeq" id="WP_119975530.1">
    <property type="nucleotide sequence ID" value="NZ_JBHSQA010000003.1"/>
</dbReference>
<dbReference type="Pfam" id="PF13416">
    <property type="entry name" value="SBP_bac_8"/>
    <property type="match status" value="1"/>
</dbReference>
<dbReference type="PANTHER" id="PTHR43649:SF31">
    <property type="entry name" value="SN-GLYCEROL-3-PHOSPHATE-BINDING PERIPLASMIC PROTEIN UGPB"/>
    <property type="match status" value="1"/>
</dbReference>
<dbReference type="InterPro" id="IPR006311">
    <property type="entry name" value="TAT_signal"/>
</dbReference>
<dbReference type="InterPro" id="IPR006059">
    <property type="entry name" value="SBP"/>
</dbReference>
<accession>A0A3A5ME34</accession>
<comment type="similarity">
    <text evidence="2">Belongs to the bacterial solute-binding protein 1 family.</text>
</comment>
<gene>
    <name evidence="6" type="ORF">D6T64_15235</name>
</gene>
<proteinExistence type="inferred from homology"/>
<feature type="chain" id="PRO_5039123040" evidence="5">
    <location>
        <begin position="35"/>
        <end position="460"/>
    </location>
</feature>
<feature type="signal peptide" evidence="5">
    <location>
        <begin position="1"/>
        <end position="34"/>
    </location>
</feature>
<evidence type="ECO:0000256" key="2">
    <source>
        <dbReference type="ARBA" id="ARBA00008520"/>
    </source>
</evidence>
<evidence type="ECO:0000256" key="1">
    <source>
        <dbReference type="ARBA" id="ARBA00004196"/>
    </source>
</evidence>
<keyword evidence="3" id="KW-0813">Transport</keyword>
<dbReference type="CDD" id="cd13585">
    <property type="entry name" value="PBP2_TMBP_like"/>
    <property type="match status" value="1"/>
</dbReference>
<reference evidence="6 7" key="1">
    <citation type="submission" date="2018-09" db="EMBL/GenBank/DDBJ databases">
        <title>Novel species of Cryobacterium.</title>
        <authorList>
            <person name="Liu Q."/>
            <person name="Xin Y.-H."/>
        </authorList>
    </citation>
    <scope>NUCLEOTIDE SEQUENCE [LARGE SCALE GENOMIC DNA]</scope>
    <source>
        <strain evidence="6 7">Hh39</strain>
    </source>
</reference>
<dbReference type="Proteomes" id="UP000272015">
    <property type="component" value="Unassembled WGS sequence"/>
</dbReference>
<dbReference type="AlphaFoldDB" id="A0A3A5ME34"/>
<evidence type="ECO:0000256" key="5">
    <source>
        <dbReference type="SAM" id="SignalP"/>
    </source>
</evidence>
<dbReference type="OrthoDB" id="1650177at2"/>
<evidence type="ECO:0000313" key="7">
    <source>
        <dbReference type="Proteomes" id="UP000272015"/>
    </source>
</evidence>
<comment type="caution">
    <text evidence="6">The sequence shown here is derived from an EMBL/GenBank/DDBJ whole genome shotgun (WGS) entry which is preliminary data.</text>
</comment>
<dbReference type="PANTHER" id="PTHR43649">
    <property type="entry name" value="ARABINOSE-BINDING PROTEIN-RELATED"/>
    <property type="match status" value="1"/>
</dbReference>
<protein>
    <submittedName>
        <fullName evidence="6">Sugar ABC transporter substrate-binding protein</fullName>
    </submittedName>
</protein>
<dbReference type="InterPro" id="IPR050490">
    <property type="entry name" value="Bact_solute-bd_prot1"/>
</dbReference>
<keyword evidence="7" id="KW-1185">Reference proteome</keyword>
<dbReference type="PROSITE" id="PS51318">
    <property type="entry name" value="TAT"/>
    <property type="match status" value="1"/>
</dbReference>
<evidence type="ECO:0000256" key="4">
    <source>
        <dbReference type="ARBA" id="ARBA00022729"/>
    </source>
</evidence>
<evidence type="ECO:0000313" key="6">
    <source>
        <dbReference type="EMBL" id="RJT87385.1"/>
    </source>
</evidence>
<dbReference type="SUPFAM" id="SSF53850">
    <property type="entry name" value="Periplasmic binding protein-like II"/>
    <property type="match status" value="1"/>
</dbReference>